<accession>A0A9J7G5M7</accession>
<dbReference type="CTD" id="4826"/>
<evidence type="ECO:0000256" key="1">
    <source>
        <dbReference type="ARBA" id="ARBA00005780"/>
    </source>
</evidence>
<feature type="compositionally biased region" description="Polar residues" evidence="4">
    <location>
        <begin position="126"/>
        <end position="136"/>
    </location>
</feature>
<dbReference type="GO" id="GO:0032024">
    <property type="term" value="P:positive regulation of insulin secretion"/>
    <property type="evidence" value="ECO:0007669"/>
    <property type="project" value="TreeGrafter"/>
</dbReference>
<keyword evidence="5" id="KW-1133">Transmembrane helix</keyword>
<dbReference type="PANTHER" id="PTHR15285:SF0">
    <property type="entry name" value="NEURONATIN"/>
    <property type="match status" value="1"/>
</dbReference>
<dbReference type="GeneID" id="100757948"/>
<evidence type="ECO:0000313" key="6">
    <source>
        <dbReference type="Proteomes" id="UP001108280"/>
    </source>
</evidence>
<keyword evidence="5" id="KW-0472">Membrane</keyword>
<evidence type="ECO:0000256" key="4">
    <source>
        <dbReference type="SAM" id="MobiDB-lite"/>
    </source>
</evidence>
<feature type="region of interest" description="Disordered" evidence="4">
    <location>
        <begin position="31"/>
        <end position="52"/>
    </location>
</feature>
<dbReference type="GO" id="GO:0005737">
    <property type="term" value="C:cytoplasm"/>
    <property type="evidence" value="ECO:0007669"/>
    <property type="project" value="TreeGrafter"/>
</dbReference>
<dbReference type="RefSeq" id="XP_027277066.1">
    <property type="nucleotide sequence ID" value="XM_027421265.2"/>
</dbReference>
<keyword evidence="5" id="KW-0812">Transmembrane</keyword>
<sequence>MAAVAAASAELLIIGWYIFRVLLQTLSPMRPRPAGNKDSGVRRSPAADDLNATNALRNTRCVQVLPAEAGAHSVQDRAAGAGGAQAASPQLRPQIPALGGRVIRCSCASRPAWEPVPRRNEGSPVLSRQRSTCQGQ</sequence>
<reference evidence="6" key="1">
    <citation type="journal article" date="2018" name="Biotechnol. Bioeng.">
        <title>A reference genome of the Chinese hamster based on a hybrid assembly strategy.</title>
        <authorList>
            <person name="Rupp O."/>
            <person name="MacDonald M.L."/>
            <person name="Li S."/>
            <person name="Dhiman H."/>
            <person name="Polson S."/>
            <person name="Griep S."/>
            <person name="Heffner K."/>
            <person name="Hernandez I."/>
            <person name="Brinkrolf K."/>
            <person name="Jadhav V."/>
            <person name="Samoudi M."/>
            <person name="Hao H."/>
            <person name="Kingham B."/>
            <person name="Goesmann A."/>
            <person name="Betenbaugh M.J."/>
            <person name="Lewis N.E."/>
            <person name="Borth N."/>
            <person name="Lee K.H."/>
        </authorList>
    </citation>
    <scope>NUCLEOTIDE SEQUENCE [LARGE SCALE GENOMIC DNA]</scope>
    <source>
        <strain evidence="6">17A/GY</strain>
    </source>
</reference>
<dbReference type="AlphaFoldDB" id="A0A9J7G5M7"/>
<name>A0A9J7G5M7_CRIGR</name>
<dbReference type="OrthoDB" id="9823442at2759"/>
<gene>
    <name evidence="7" type="primary">Nnat</name>
</gene>
<evidence type="ECO:0000313" key="7">
    <source>
        <dbReference type="RefSeq" id="XP_027277066.1"/>
    </source>
</evidence>
<evidence type="ECO:0000256" key="2">
    <source>
        <dbReference type="ARBA" id="ARBA00019250"/>
    </source>
</evidence>
<keyword evidence="3" id="KW-0217">Developmental protein</keyword>
<organism evidence="6 7">
    <name type="scientific">Cricetulus griseus</name>
    <name type="common">Chinese hamster</name>
    <name type="synonym">Cricetulus barabensis griseus</name>
    <dbReference type="NCBI Taxonomy" id="10029"/>
    <lineage>
        <taxon>Eukaryota</taxon>
        <taxon>Metazoa</taxon>
        <taxon>Chordata</taxon>
        <taxon>Craniata</taxon>
        <taxon>Vertebrata</taxon>
        <taxon>Euteleostomi</taxon>
        <taxon>Mammalia</taxon>
        <taxon>Eutheria</taxon>
        <taxon>Euarchontoglires</taxon>
        <taxon>Glires</taxon>
        <taxon>Rodentia</taxon>
        <taxon>Myomorpha</taxon>
        <taxon>Muroidea</taxon>
        <taxon>Cricetidae</taxon>
        <taxon>Cricetinae</taxon>
        <taxon>Cricetulus</taxon>
    </lineage>
</organism>
<feature type="region of interest" description="Disordered" evidence="4">
    <location>
        <begin position="113"/>
        <end position="136"/>
    </location>
</feature>
<dbReference type="PANTHER" id="PTHR15285">
    <property type="entry name" value="NEURONATIN"/>
    <property type="match status" value="1"/>
</dbReference>
<reference evidence="6" key="2">
    <citation type="journal article" date="2020" name="Biotechnol. Bioeng.">
        <title>Chromosome-scale scaffolds for the Chinese hamster reference genome assembly to facilitate the study of the CHO epigenome.</title>
        <authorList>
            <person name="Hilliard W."/>
            <person name="MacDonald M."/>
            <person name="Lee K.H."/>
        </authorList>
    </citation>
    <scope>NUCLEOTIDE SEQUENCE [LARGE SCALE GENOMIC DNA]</scope>
    <source>
        <strain evidence="6">17A/GY</strain>
    </source>
</reference>
<keyword evidence="6" id="KW-1185">Reference proteome</keyword>
<feature type="region of interest" description="Disordered" evidence="4">
    <location>
        <begin position="72"/>
        <end position="92"/>
    </location>
</feature>
<reference evidence="7" key="3">
    <citation type="submission" date="2025-08" db="UniProtKB">
        <authorList>
            <consortium name="RefSeq"/>
        </authorList>
    </citation>
    <scope>IDENTIFICATION</scope>
    <source>
        <strain evidence="7">17A/GY</strain>
        <tissue evidence="7">Liver</tissue>
    </source>
</reference>
<feature type="transmembrane region" description="Helical" evidence="5">
    <location>
        <begin position="6"/>
        <end position="23"/>
    </location>
</feature>
<dbReference type="GO" id="GO:0007420">
    <property type="term" value="P:brain development"/>
    <property type="evidence" value="ECO:0007669"/>
    <property type="project" value="InterPro"/>
</dbReference>
<proteinExistence type="inferred from homology"/>
<dbReference type="InterPro" id="IPR024885">
    <property type="entry name" value="Neuronatin"/>
</dbReference>
<comment type="similarity">
    <text evidence="1">Belongs to the neuronatin family.</text>
</comment>
<evidence type="ECO:0000256" key="3">
    <source>
        <dbReference type="ARBA" id="ARBA00022473"/>
    </source>
</evidence>
<dbReference type="Proteomes" id="UP001108280">
    <property type="component" value="Chromosome 6"/>
</dbReference>
<evidence type="ECO:0000256" key="5">
    <source>
        <dbReference type="SAM" id="Phobius"/>
    </source>
</evidence>
<protein>
    <recommendedName>
        <fullName evidence="2">Neuronatin</fullName>
    </recommendedName>
</protein>